<dbReference type="STRING" id="1826909.A5893_04250"/>
<evidence type="ECO:0000313" key="1">
    <source>
        <dbReference type="EMBL" id="OAQ42328.1"/>
    </source>
</evidence>
<evidence type="ECO:0008006" key="3">
    <source>
        <dbReference type="Google" id="ProtNLM"/>
    </source>
</evidence>
<proteinExistence type="predicted"/>
<accession>A0A179DN81</accession>
<sequence length="885" mass="100322">MKYLLILYFLLGICNAVCGQIVIEGKVIDSLSKPIGFASVLLKSTEGGLLNFTRTNDKGEFKLISKTETPLYSIEVSSIGYQKKSVLIKSEIKSYIIILKGSTIDLPTVVVKNGPSLTTNGDTLNYKTSDFADKQDRSIGDVLKKMPGIEVADNGKVSYNGKGISNLYVDGDNILDDKYNIATKAIPHGAVDKVQVIEKDQPIKMLRKNNTSDDVALNLVTTDKAKLKLIGDAKVGGGMPENFDVGFTGMMFKRKVKFINSLKANNVGENLANDLISHNLTDYLKGVENNRPDNFLSAGLSSVPMLPQNRTLFNNVGVANFNNLYKFSDDLSVKANISYLNDSQTQFYQRSSETYLSQDTFKYSETQDNRFKPQKLRTQFNINWNEENNYLNNTLVLDYAPEKVYSNFIINNVAAIQNLSQKTLNFSNDLSWRKKFKSEQMINFYSYINSSNQPENLLVKPGLNQAFINNNQPYNGLFQNADLPTFFTNNYASFTLVKDKFIQTYKAGFNYQNQSLNTQLYQILGNDQPNSLGENYINQLNWNKTKLFLEPNYDYVSDKFKLSFAIPFSYNIIDYKDVSKGFENSLNRLFINPKFSAKIQSGIENYFLASYSFMNSLGGINDIYQGNILTNYRSLSSNNSPINESRTNSFSGVFNYRKAIEMVFLNASVNYSNSILNTISSYQITDNTQQRIQIPLENSIQSFDFKIGASKYLFPLKTTFNIGFKSSFSKFNQFQNNELLPFSNISNTYNLGFDTKISKKINVSYKANYNHNLSKTVSVKDIKNKVNQLNQKGTLSYNLLNNVYLNLSAEQIYTQQSSQKDLSYVFADVNLKYRWVKFKTDIELNANNLGNIKTFETVFVSSNSLSKGQYQILGRMVLIKAAFNF</sequence>
<gene>
    <name evidence="1" type="ORF">A5893_04250</name>
</gene>
<protein>
    <recommendedName>
        <fullName evidence="3">Outer membrane protein beta-barrel domain-containing protein</fullName>
    </recommendedName>
</protein>
<dbReference type="Proteomes" id="UP000078459">
    <property type="component" value="Unassembled WGS sequence"/>
</dbReference>
<dbReference type="SUPFAM" id="SSF56935">
    <property type="entry name" value="Porins"/>
    <property type="match status" value="1"/>
</dbReference>
<dbReference type="InterPro" id="IPR008969">
    <property type="entry name" value="CarboxyPept-like_regulatory"/>
</dbReference>
<reference evidence="1 2" key="1">
    <citation type="submission" date="2016-04" db="EMBL/GenBank/DDBJ databases">
        <authorList>
            <person name="Evans L.H."/>
            <person name="Alamgir A."/>
            <person name="Owens N."/>
            <person name="Weber N.D."/>
            <person name="Virtaneva K."/>
            <person name="Barbian K."/>
            <person name="Babar A."/>
            <person name="Rosenke K."/>
        </authorList>
    </citation>
    <scope>NUCLEOTIDE SEQUENCE [LARGE SCALE GENOMIC DNA]</scope>
    <source>
        <strain evidence="1 2">CCM 8644</strain>
    </source>
</reference>
<dbReference type="Gene3D" id="2.60.40.1120">
    <property type="entry name" value="Carboxypeptidase-like, regulatory domain"/>
    <property type="match status" value="1"/>
</dbReference>
<dbReference type="OrthoDB" id="603275at2"/>
<dbReference type="SUPFAM" id="SSF49464">
    <property type="entry name" value="Carboxypeptidase regulatory domain-like"/>
    <property type="match status" value="1"/>
</dbReference>
<dbReference type="RefSeq" id="WP_068821356.1">
    <property type="nucleotide sequence ID" value="NZ_LWHJ01000011.1"/>
</dbReference>
<name>A0A179DN81_9SPHI</name>
<reference evidence="1 2" key="2">
    <citation type="submission" date="2016-06" db="EMBL/GenBank/DDBJ databases">
        <title>Pedobacter psychrophilus sp. nov., isolated from Antarctic fragmentary rock.</title>
        <authorList>
            <person name="Svec P."/>
        </authorList>
    </citation>
    <scope>NUCLEOTIDE SEQUENCE [LARGE SCALE GENOMIC DNA]</scope>
    <source>
        <strain evidence="1 2">CCM 8644</strain>
    </source>
</reference>
<dbReference type="EMBL" id="LWHJ01000011">
    <property type="protein sequence ID" value="OAQ42328.1"/>
    <property type="molecule type" value="Genomic_DNA"/>
</dbReference>
<dbReference type="AlphaFoldDB" id="A0A179DN81"/>
<comment type="caution">
    <text evidence="1">The sequence shown here is derived from an EMBL/GenBank/DDBJ whole genome shotgun (WGS) entry which is preliminary data.</text>
</comment>
<evidence type="ECO:0000313" key="2">
    <source>
        <dbReference type="Proteomes" id="UP000078459"/>
    </source>
</evidence>
<dbReference type="Pfam" id="PF13715">
    <property type="entry name" value="CarbopepD_reg_2"/>
    <property type="match status" value="1"/>
</dbReference>
<keyword evidence="2" id="KW-1185">Reference proteome</keyword>
<organism evidence="1 2">
    <name type="scientific">Pedobacter psychrophilus</name>
    <dbReference type="NCBI Taxonomy" id="1826909"/>
    <lineage>
        <taxon>Bacteria</taxon>
        <taxon>Pseudomonadati</taxon>
        <taxon>Bacteroidota</taxon>
        <taxon>Sphingobacteriia</taxon>
        <taxon>Sphingobacteriales</taxon>
        <taxon>Sphingobacteriaceae</taxon>
        <taxon>Pedobacter</taxon>
    </lineage>
</organism>